<feature type="domain" description="Helicase ATP-binding" evidence="7">
    <location>
        <begin position="147"/>
        <end position="355"/>
    </location>
</feature>
<keyword evidence="5" id="KW-0067">ATP-binding</keyword>
<evidence type="ECO:0000259" key="7">
    <source>
        <dbReference type="PROSITE" id="PS51192"/>
    </source>
</evidence>
<dbReference type="InterPro" id="IPR044567">
    <property type="entry name" value="CLSY/DRD1"/>
</dbReference>
<comment type="subcellular location">
    <subcellularLocation>
        <location evidence="1">Nucleus</location>
    </subcellularLocation>
</comment>
<dbReference type="SUPFAM" id="SSF52540">
    <property type="entry name" value="P-loop containing nucleoside triphosphate hydrolases"/>
    <property type="match status" value="2"/>
</dbReference>
<dbReference type="STRING" id="56857.A0A200QQJ8"/>
<dbReference type="EMBL" id="MVGT01001370">
    <property type="protein sequence ID" value="OVA12733.1"/>
    <property type="molecule type" value="Genomic_DNA"/>
</dbReference>
<dbReference type="InterPro" id="IPR001650">
    <property type="entry name" value="Helicase_C-like"/>
</dbReference>
<dbReference type="InterPro" id="IPR049730">
    <property type="entry name" value="SNF2/RAD54-like_C"/>
</dbReference>
<dbReference type="GO" id="GO:0005524">
    <property type="term" value="F:ATP binding"/>
    <property type="evidence" value="ECO:0007669"/>
    <property type="project" value="UniProtKB-KW"/>
</dbReference>
<dbReference type="SMART" id="SM00490">
    <property type="entry name" value="HELICc"/>
    <property type="match status" value="1"/>
</dbReference>
<keyword evidence="6" id="KW-0539">Nucleus</keyword>
<evidence type="ECO:0000313" key="10">
    <source>
        <dbReference type="Proteomes" id="UP000195402"/>
    </source>
</evidence>
<dbReference type="PANTHER" id="PTHR45821:SF5">
    <property type="entry name" value="SNF2 DOMAIN-CONTAINING PROTEIN CLASSY 4"/>
    <property type="match status" value="1"/>
</dbReference>
<dbReference type="OMA" id="MESFNDM"/>
<comment type="caution">
    <text evidence="9">The sequence shown here is derived from an EMBL/GenBank/DDBJ whole genome shotgun (WGS) entry which is preliminary data.</text>
</comment>
<dbReference type="OrthoDB" id="2020972at2759"/>
<dbReference type="PANTHER" id="PTHR45821">
    <property type="entry name" value="SNF2 DOMAIN-CONTAINING PROTEIN CLASSY 2-RELATED"/>
    <property type="match status" value="1"/>
</dbReference>
<dbReference type="InterPro" id="IPR038718">
    <property type="entry name" value="SNF2-like_sf"/>
</dbReference>
<keyword evidence="3" id="KW-0378">Hydrolase</keyword>
<dbReference type="Gene3D" id="3.40.50.300">
    <property type="entry name" value="P-loop containing nucleotide triphosphate hydrolases"/>
    <property type="match status" value="1"/>
</dbReference>
<dbReference type="AlphaFoldDB" id="A0A200QQJ8"/>
<dbReference type="PROSITE" id="PS51194">
    <property type="entry name" value="HELICASE_CTER"/>
    <property type="match status" value="1"/>
</dbReference>
<dbReference type="Pfam" id="PF00176">
    <property type="entry name" value="SNF2-rel_dom"/>
    <property type="match status" value="1"/>
</dbReference>
<dbReference type="GO" id="GO:0080188">
    <property type="term" value="P:gene silencing by siRNA-directed DNA methylation"/>
    <property type="evidence" value="ECO:0007669"/>
    <property type="project" value="InterPro"/>
</dbReference>
<dbReference type="GO" id="GO:0005634">
    <property type="term" value="C:nucleus"/>
    <property type="evidence" value="ECO:0007669"/>
    <property type="project" value="UniProtKB-SubCell"/>
</dbReference>
<keyword evidence="2" id="KW-0547">Nucleotide-binding</keyword>
<feature type="domain" description="Helicase C-terminal" evidence="8">
    <location>
        <begin position="509"/>
        <end position="668"/>
    </location>
</feature>
<dbReference type="FunCoup" id="A0A200QQJ8">
    <property type="interactions" value="165"/>
</dbReference>
<dbReference type="Pfam" id="PF00271">
    <property type="entry name" value="Helicase_C"/>
    <property type="match status" value="1"/>
</dbReference>
<evidence type="ECO:0000256" key="6">
    <source>
        <dbReference type="ARBA" id="ARBA00023242"/>
    </source>
</evidence>
<dbReference type="PROSITE" id="PS51192">
    <property type="entry name" value="HELICASE_ATP_BIND_1"/>
    <property type="match status" value="1"/>
</dbReference>
<name>A0A200QQJ8_MACCD</name>
<evidence type="ECO:0000313" key="9">
    <source>
        <dbReference type="EMBL" id="OVA12733.1"/>
    </source>
</evidence>
<reference evidence="9 10" key="1">
    <citation type="journal article" date="2017" name="Mol. Plant">
        <title>The Genome of Medicinal Plant Macleaya cordata Provides New Insights into Benzylisoquinoline Alkaloids Metabolism.</title>
        <authorList>
            <person name="Liu X."/>
            <person name="Liu Y."/>
            <person name="Huang P."/>
            <person name="Ma Y."/>
            <person name="Qing Z."/>
            <person name="Tang Q."/>
            <person name="Cao H."/>
            <person name="Cheng P."/>
            <person name="Zheng Y."/>
            <person name="Yuan Z."/>
            <person name="Zhou Y."/>
            <person name="Liu J."/>
            <person name="Tang Z."/>
            <person name="Zhuo Y."/>
            <person name="Zhang Y."/>
            <person name="Yu L."/>
            <person name="Huang J."/>
            <person name="Yang P."/>
            <person name="Peng Q."/>
            <person name="Zhang J."/>
            <person name="Jiang W."/>
            <person name="Zhang Z."/>
            <person name="Lin K."/>
            <person name="Ro D.K."/>
            <person name="Chen X."/>
            <person name="Xiong X."/>
            <person name="Shang Y."/>
            <person name="Huang S."/>
            <person name="Zeng J."/>
        </authorList>
    </citation>
    <scope>NUCLEOTIDE SEQUENCE [LARGE SCALE GENOMIC DNA]</scope>
    <source>
        <strain evidence="10">cv. BLH2017</strain>
        <tissue evidence="9">Root</tissue>
    </source>
</reference>
<keyword evidence="4" id="KW-0347">Helicase</keyword>
<dbReference type="CDD" id="cd18793">
    <property type="entry name" value="SF2_C_SNF"/>
    <property type="match status" value="1"/>
</dbReference>
<dbReference type="SMART" id="SM00487">
    <property type="entry name" value="DEXDc"/>
    <property type="match status" value="1"/>
</dbReference>
<dbReference type="InterPro" id="IPR027417">
    <property type="entry name" value="P-loop_NTPase"/>
</dbReference>
<evidence type="ECO:0000259" key="8">
    <source>
        <dbReference type="PROSITE" id="PS51194"/>
    </source>
</evidence>
<organism evidence="9 10">
    <name type="scientific">Macleaya cordata</name>
    <name type="common">Five-seeded plume-poppy</name>
    <name type="synonym">Bocconia cordata</name>
    <dbReference type="NCBI Taxonomy" id="56857"/>
    <lineage>
        <taxon>Eukaryota</taxon>
        <taxon>Viridiplantae</taxon>
        <taxon>Streptophyta</taxon>
        <taxon>Embryophyta</taxon>
        <taxon>Tracheophyta</taxon>
        <taxon>Spermatophyta</taxon>
        <taxon>Magnoliopsida</taxon>
        <taxon>Ranunculales</taxon>
        <taxon>Papaveraceae</taxon>
        <taxon>Papaveroideae</taxon>
        <taxon>Macleaya</taxon>
    </lineage>
</organism>
<dbReference type="InterPro" id="IPR000330">
    <property type="entry name" value="SNF2_N"/>
</dbReference>
<proteinExistence type="predicted"/>
<evidence type="ECO:0000256" key="1">
    <source>
        <dbReference type="ARBA" id="ARBA00004123"/>
    </source>
</evidence>
<dbReference type="GO" id="GO:0016787">
    <property type="term" value="F:hydrolase activity"/>
    <property type="evidence" value="ECO:0007669"/>
    <property type="project" value="UniProtKB-KW"/>
</dbReference>
<evidence type="ECO:0000256" key="5">
    <source>
        <dbReference type="ARBA" id="ARBA00022840"/>
    </source>
</evidence>
<evidence type="ECO:0000256" key="3">
    <source>
        <dbReference type="ARBA" id="ARBA00022801"/>
    </source>
</evidence>
<protein>
    <submittedName>
        <fullName evidence="9">SNF2-related</fullName>
    </submittedName>
</protein>
<dbReference type="GO" id="GO:0004386">
    <property type="term" value="F:helicase activity"/>
    <property type="evidence" value="ECO:0007669"/>
    <property type="project" value="UniProtKB-KW"/>
</dbReference>
<evidence type="ECO:0000256" key="2">
    <source>
        <dbReference type="ARBA" id="ARBA00022741"/>
    </source>
</evidence>
<dbReference type="Gene3D" id="3.40.50.10810">
    <property type="entry name" value="Tandem AAA-ATPase domain"/>
    <property type="match status" value="1"/>
</dbReference>
<dbReference type="InParanoid" id="A0A200QQJ8"/>
<keyword evidence="10" id="KW-1185">Reference proteome</keyword>
<dbReference type="Proteomes" id="UP000195402">
    <property type="component" value="Unassembled WGS sequence"/>
</dbReference>
<sequence>MAIVRKSYTQTVDIKDAAEQEVEADSSTFCQLEKHQLILDEQIGIRCRFCSFVKLEIKYILPSFNTSSPWERACTRTASDDGDFSIFDGFPFLEKCGDLQGSYVHTTGTVWDKFPGIRKKMYPHQQEGFEFLWRNLAGGIDLDVKNSNCSKDVGGCVISHAPGTGKTFLTIVFLRTFMEIFKECRPVIIAPCNMLLTWEEEFKKWKVDIPFHNLNSGEYSGKEDPQALKLVQNKPQRKNMNRMVKLVSWSRGKSILRLSYQLFEKLAGERPIGDRKDKKEREILCDKESDEIRKILLEKPGLLVLDEGHTPRNARSRIWKALNKIKTERRIILSGTPFQNNFEELYNTLWLVRPKFADRISCKTQGNRGRQSKVLESGGESRGKWASLTSSIGKNADDRLLEEVRAMIGPFVHVHRGSILQKNLPGLRDCVVVLNPPPLQKQLLEEIEGITNSLKLEHEVALVSVHPSLLEKCSWSGKEKSLIDKNHEITSKRFKLDPNEGVKTRFLMELMKLSDVLNERVLVFSQFIDPISLIKDQLQSLFNWTEGNEVLQMDGQQDPKLRQSLINSFNDPTSKVKVLLASTKACREGINLIGDSRIVLLDVVWNPSVERQAISRAYRLGQTKVVYTYHLIASGTMEEDKYCRQVQKDRLSKMVFSTEHRQNENKTNSSTISDDRILDEMVGHEKLKDILADLLGGITKWQGTHFCSYSKCRDISVILKIYLLAHFAGPGLPMKTSETCCTLKGTFFFLPLTWKIDLPVRVRSTCKVGEQNCPSSSRAVLYNQRMVGLIVSSHGCKVGGFAHPPYKWVKKLHSPS</sequence>
<accession>A0A200QQJ8</accession>
<gene>
    <name evidence="9" type="ORF">BVC80_9019g38</name>
</gene>
<evidence type="ECO:0000256" key="4">
    <source>
        <dbReference type="ARBA" id="ARBA00022806"/>
    </source>
</evidence>
<dbReference type="InterPro" id="IPR014001">
    <property type="entry name" value="Helicase_ATP-bd"/>
</dbReference>